<keyword evidence="3 7" id="KW-1133">Transmembrane helix</keyword>
<accession>R7UKR6</accession>
<dbReference type="Proteomes" id="UP000014760">
    <property type="component" value="Unassembled WGS sequence"/>
</dbReference>
<keyword evidence="4 7" id="KW-0472">Membrane</keyword>
<dbReference type="GO" id="GO:0022857">
    <property type="term" value="F:transmembrane transporter activity"/>
    <property type="evidence" value="ECO:0007669"/>
    <property type="project" value="TreeGrafter"/>
</dbReference>
<dbReference type="Pfam" id="PF12349">
    <property type="entry name" value="Sterol-sensing"/>
    <property type="match status" value="2"/>
</dbReference>
<feature type="transmembrane region" description="Helical" evidence="7">
    <location>
        <begin position="317"/>
        <end position="341"/>
    </location>
</feature>
<evidence type="ECO:0000256" key="1">
    <source>
        <dbReference type="ARBA" id="ARBA00004141"/>
    </source>
</evidence>
<reference evidence="10" key="3">
    <citation type="submission" date="2015-06" db="UniProtKB">
        <authorList>
            <consortium name="EnsemblMetazoa"/>
        </authorList>
    </citation>
    <scope>IDENTIFICATION</scope>
</reference>
<name>R7UKR6_CAPTE</name>
<evidence type="ECO:0000256" key="6">
    <source>
        <dbReference type="ARBA" id="ARBA00038046"/>
    </source>
</evidence>
<sequence>MEDDVEKAFREQREKKPLLFCKWLVQHPKKLFFLFLVGHILFLLITFVLARVGYNIIPISFGRLPLNILDDEDFLRSMAWTERDDGTDIIARGTFGSETLRSVPRDFVSLFFRREGHNVFTKENLQLIKAVEDDFYQDATFQADFCLLSAAGTCFSPSSVLRFFDGTYMALDPVFNDPNFDNIVAVLHKANTLNQTKVALQRFLGRDASITATEAISEITRCSLTVGYPLDGVIFDFRYFGIFHVLGIFIILGIGADDLFVFYDNWKTTGFYQYPSLAHRLSDCYRKASLAMFFTSLTTGTAFIISAFSPFLAINSFGLFCGLLILVNYISVIVFFPSVVVMYHLYFEKFKCCCCCPVANSVVHNSQSNGAGSENQAYVDETGAAVPEVSYHNGSTGQNGQVFIVQAAHDHDSPNLPSVEERVVLNATDEGPSILNEKRVVLNQVEEPKVAYDNPPQYVGSEKAPLPQNPVVAMPENYKNRESGHQKLSEKNFVIRFMAGPFFTFITHKIARWVILACMAVLTCIFIYFCSQLRVNEEQTKFLPDDSNAGKYLSWNTNLFSTSGDNTNNVQVYLIWGLKVQDISSCHKTDFECTGNTVWDSNFNLDSATTQQALKDICSELKTLDEATKQSLAIKPNFIDQSPEVACFLDDMEEFYAPITQPLRLHMLMFTSLQFLMDSLVTSLGLSRHRLESPIGFTTHSQVSGNSQWSEYSSHLGEATDIPYTQTVTTPVAKGGETYKYGTKLRYVAIVVNTTLERATLSYPEGLPVRDAWEDWLNAKRPSLPVELKGVFQATPTWDSWHGCTIQKVLVSSAVQGILIGLGVVLVVLICATRNIIVGLLGTLTICLITICVVGMIPLAGWKLGLLESLNLVLVVGLSVDYVVHLAEGYSRSKYTDRLGRVQHMLEEVGISVISGACTTLGASLFLLFAKILFFTEFGVFLFSTIGLSILFALMFFCTILGIIGPENDTGKLSNILKCCRKK</sequence>
<dbReference type="PANTHER" id="PTHR45951">
    <property type="entry name" value="PROTEIN DISPATCHED-RELATED"/>
    <property type="match status" value="1"/>
</dbReference>
<evidence type="ECO:0000256" key="7">
    <source>
        <dbReference type="SAM" id="Phobius"/>
    </source>
</evidence>
<evidence type="ECO:0000313" key="9">
    <source>
        <dbReference type="EMBL" id="ELU03862.1"/>
    </source>
</evidence>
<comment type="similarity">
    <text evidence="6">Belongs to the dispatched family.</text>
</comment>
<dbReference type="EMBL" id="AMQN01008323">
    <property type="status" value="NOT_ANNOTATED_CDS"/>
    <property type="molecule type" value="Genomic_DNA"/>
</dbReference>
<feature type="transmembrane region" description="Helical" evidence="7">
    <location>
        <begin position="809"/>
        <end position="830"/>
    </location>
</feature>
<evidence type="ECO:0000256" key="4">
    <source>
        <dbReference type="ARBA" id="ARBA00023136"/>
    </source>
</evidence>
<feature type="transmembrane region" description="Helical" evidence="7">
    <location>
        <begin position="909"/>
        <end position="934"/>
    </location>
</feature>
<feature type="transmembrane region" description="Helical" evidence="7">
    <location>
        <begin position="869"/>
        <end position="888"/>
    </location>
</feature>
<feature type="domain" description="SSD" evidence="8">
    <location>
        <begin position="838"/>
        <end position="963"/>
    </location>
</feature>
<evidence type="ECO:0000256" key="3">
    <source>
        <dbReference type="ARBA" id="ARBA00022989"/>
    </source>
</evidence>
<comment type="subcellular location">
    <subcellularLocation>
        <location evidence="1">Membrane</location>
        <topology evidence="1">Multi-pass membrane protein</topology>
    </subcellularLocation>
</comment>
<dbReference type="InterPro" id="IPR000731">
    <property type="entry name" value="SSD"/>
</dbReference>
<feature type="transmembrane region" description="Helical" evidence="7">
    <location>
        <begin position="290"/>
        <end position="311"/>
    </location>
</feature>
<dbReference type="Gene3D" id="1.20.1640.10">
    <property type="entry name" value="Multidrug efflux transporter AcrB transmembrane domain"/>
    <property type="match status" value="2"/>
</dbReference>
<dbReference type="AlphaFoldDB" id="R7UKR6"/>
<dbReference type="InterPro" id="IPR052081">
    <property type="entry name" value="Dispatched_Hh_regulator"/>
</dbReference>
<reference evidence="11" key="1">
    <citation type="submission" date="2012-12" db="EMBL/GenBank/DDBJ databases">
        <authorList>
            <person name="Hellsten U."/>
            <person name="Grimwood J."/>
            <person name="Chapman J.A."/>
            <person name="Shapiro H."/>
            <person name="Aerts A."/>
            <person name="Otillar R.P."/>
            <person name="Terry A.Y."/>
            <person name="Boore J.L."/>
            <person name="Simakov O."/>
            <person name="Marletaz F."/>
            <person name="Cho S.-J."/>
            <person name="Edsinger-Gonzales E."/>
            <person name="Havlak P."/>
            <person name="Kuo D.-H."/>
            <person name="Larsson T."/>
            <person name="Lv J."/>
            <person name="Arendt D."/>
            <person name="Savage R."/>
            <person name="Osoegawa K."/>
            <person name="de Jong P."/>
            <person name="Lindberg D.R."/>
            <person name="Seaver E.C."/>
            <person name="Weisblat D.A."/>
            <person name="Putnam N.H."/>
            <person name="Grigoriev I.V."/>
            <person name="Rokhsar D.S."/>
        </authorList>
    </citation>
    <scope>NUCLEOTIDE SEQUENCE</scope>
    <source>
        <strain evidence="11">I ESC-2004</strain>
    </source>
</reference>
<feature type="transmembrane region" description="Helical" evidence="7">
    <location>
        <begin position="940"/>
        <end position="964"/>
    </location>
</feature>
<feature type="transmembrane region" description="Helical" evidence="7">
    <location>
        <begin position="239"/>
        <end position="263"/>
    </location>
</feature>
<feature type="domain" description="SSD" evidence="8">
    <location>
        <begin position="249"/>
        <end position="342"/>
    </location>
</feature>
<dbReference type="PROSITE" id="PS50156">
    <property type="entry name" value="SSD"/>
    <property type="match status" value="2"/>
</dbReference>
<dbReference type="EnsemblMetazoa" id="CapteT209557">
    <property type="protein sequence ID" value="CapteP209557"/>
    <property type="gene ID" value="CapteG209557"/>
</dbReference>
<dbReference type="OMA" id="CEAPERT"/>
<feature type="transmembrane region" description="Helical" evidence="7">
    <location>
        <begin position="837"/>
        <end position="857"/>
    </location>
</feature>
<keyword evidence="2 7" id="KW-0812">Transmembrane</keyword>
<reference evidence="9 11" key="2">
    <citation type="journal article" date="2013" name="Nature">
        <title>Insights into bilaterian evolution from three spiralian genomes.</title>
        <authorList>
            <person name="Simakov O."/>
            <person name="Marletaz F."/>
            <person name="Cho S.J."/>
            <person name="Edsinger-Gonzales E."/>
            <person name="Havlak P."/>
            <person name="Hellsten U."/>
            <person name="Kuo D.H."/>
            <person name="Larsson T."/>
            <person name="Lv J."/>
            <person name="Arendt D."/>
            <person name="Savage R."/>
            <person name="Osoegawa K."/>
            <person name="de Jong P."/>
            <person name="Grimwood J."/>
            <person name="Chapman J.A."/>
            <person name="Shapiro H."/>
            <person name="Aerts A."/>
            <person name="Otillar R.P."/>
            <person name="Terry A.Y."/>
            <person name="Boore J.L."/>
            <person name="Grigoriev I.V."/>
            <person name="Lindberg D.R."/>
            <person name="Seaver E.C."/>
            <person name="Weisblat D.A."/>
            <person name="Putnam N.H."/>
            <person name="Rokhsar D.S."/>
        </authorList>
    </citation>
    <scope>NUCLEOTIDE SEQUENCE</scope>
    <source>
        <strain evidence="9 11">I ESC-2004</strain>
    </source>
</reference>
<dbReference type="STRING" id="283909.R7UKR6"/>
<evidence type="ECO:0000313" key="10">
    <source>
        <dbReference type="EnsemblMetazoa" id="CapteP209557"/>
    </source>
</evidence>
<protein>
    <recommendedName>
        <fullName evidence="8">SSD domain-containing protein</fullName>
    </recommendedName>
</protein>
<evidence type="ECO:0000256" key="2">
    <source>
        <dbReference type="ARBA" id="ARBA00022692"/>
    </source>
</evidence>
<proteinExistence type="inferred from homology"/>
<dbReference type="OrthoDB" id="429851at2759"/>
<dbReference type="InterPro" id="IPR053958">
    <property type="entry name" value="HMGCR/SNAP/NPC1-like_SSD"/>
</dbReference>
<feature type="transmembrane region" description="Helical" evidence="7">
    <location>
        <begin position="31"/>
        <end position="54"/>
    </location>
</feature>
<dbReference type="EMBL" id="KB302824">
    <property type="protein sequence ID" value="ELU03862.1"/>
    <property type="molecule type" value="Genomic_DNA"/>
</dbReference>
<dbReference type="EMBL" id="AMQN01008324">
    <property type="status" value="NOT_ANNOTATED_CDS"/>
    <property type="molecule type" value="Genomic_DNA"/>
</dbReference>
<evidence type="ECO:0000313" key="11">
    <source>
        <dbReference type="Proteomes" id="UP000014760"/>
    </source>
</evidence>
<keyword evidence="11" id="KW-1185">Reference proteome</keyword>
<dbReference type="GO" id="GO:0016020">
    <property type="term" value="C:membrane"/>
    <property type="evidence" value="ECO:0007669"/>
    <property type="project" value="UniProtKB-SubCell"/>
</dbReference>
<dbReference type="HOGENOM" id="CLU_282732_0_0_1"/>
<feature type="transmembrane region" description="Helical" evidence="7">
    <location>
        <begin position="510"/>
        <end position="529"/>
    </location>
</feature>
<gene>
    <name evidence="9" type="ORF">CAPTEDRAFT_209557</name>
</gene>
<keyword evidence="5" id="KW-0325">Glycoprotein</keyword>
<organism evidence="9">
    <name type="scientific">Capitella teleta</name>
    <name type="common">Polychaete worm</name>
    <dbReference type="NCBI Taxonomy" id="283909"/>
    <lineage>
        <taxon>Eukaryota</taxon>
        <taxon>Metazoa</taxon>
        <taxon>Spiralia</taxon>
        <taxon>Lophotrochozoa</taxon>
        <taxon>Annelida</taxon>
        <taxon>Polychaeta</taxon>
        <taxon>Sedentaria</taxon>
        <taxon>Scolecida</taxon>
        <taxon>Capitellidae</taxon>
        <taxon>Capitella</taxon>
    </lineage>
</organism>
<dbReference type="SUPFAM" id="SSF82866">
    <property type="entry name" value="Multidrug efflux transporter AcrB transmembrane domain"/>
    <property type="match status" value="2"/>
</dbReference>
<evidence type="ECO:0000259" key="8">
    <source>
        <dbReference type="PROSITE" id="PS50156"/>
    </source>
</evidence>
<dbReference type="PANTHER" id="PTHR45951:SF7">
    <property type="entry name" value="SSD DOMAIN-CONTAINING PROTEIN"/>
    <property type="match status" value="1"/>
</dbReference>
<evidence type="ECO:0000256" key="5">
    <source>
        <dbReference type="ARBA" id="ARBA00023180"/>
    </source>
</evidence>